<evidence type="ECO:0000313" key="3">
    <source>
        <dbReference type="Proteomes" id="UP001279681"/>
    </source>
</evidence>
<keyword evidence="3" id="KW-1185">Reference proteome</keyword>
<organism evidence="2 3">
    <name type="scientific">Candidatus Cetobacterium colombiensis</name>
    <dbReference type="NCBI Taxonomy" id="3073100"/>
    <lineage>
        <taxon>Bacteria</taxon>
        <taxon>Fusobacteriati</taxon>
        <taxon>Fusobacteriota</taxon>
        <taxon>Fusobacteriia</taxon>
        <taxon>Fusobacteriales</taxon>
        <taxon>Fusobacteriaceae</taxon>
        <taxon>Cetobacterium</taxon>
    </lineage>
</organism>
<dbReference type="InterPro" id="IPR013321">
    <property type="entry name" value="Arc_rbn_hlx_hlx"/>
</dbReference>
<evidence type="ECO:0000313" key="2">
    <source>
        <dbReference type="EMBL" id="MDX8337455.1"/>
    </source>
</evidence>
<dbReference type="CDD" id="cd22231">
    <property type="entry name" value="RHH_NikR_HicB-like"/>
    <property type="match status" value="1"/>
</dbReference>
<dbReference type="InterPro" id="IPR002145">
    <property type="entry name" value="CopG"/>
</dbReference>
<feature type="domain" description="Ribbon-helix-helix protein CopG" evidence="1">
    <location>
        <begin position="13"/>
        <end position="46"/>
    </location>
</feature>
<dbReference type="Pfam" id="PF01402">
    <property type="entry name" value="RHH_1"/>
    <property type="match status" value="1"/>
</dbReference>
<dbReference type="SUPFAM" id="SSF47598">
    <property type="entry name" value="Ribbon-helix-helix"/>
    <property type="match status" value="1"/>
</dbReference>
<dbReference type="RefSeq" id="WP_320314785.1">
    <property type="nucleotide sequence ID" value="NZ_JAVIKH010000048.1"/>
</dbReference>
<dbReference type="Proteomes" id="UP001279681">
    <property type="component" value="Unassembled WGS sequence"/>
</dbReference>
<dbReference type="InterPro" id="IPR010985">
    <property type="entry name" value="Ribbon_hlx_hlx"/>
</dbReference>
<dbReference type="Gene3D" id="1.10.1220.10">
    <property type="entry name" value="Met repressor-like"/>
    <property type="match status" value="1"/>
</dbReference>
<protein>
    <submittedName>
        <fullName evidence="2">Ribbon-helix-helix domain-containing protein</fullName>
    </submittedName>
</protein>
<reference evidence="3" key="1">
    <citation type="submission" date="2023-07" db="EMBL/GenBank/DDBJ databases">
        <authorList>
            <person name="Colorado M.A."/>
            <person name="Villamil L.M."/>
            <person name="Melo J.F."/>
            <person name="Rodriguez J.A."/>
            <person name="Ruiz R.Y."/>
        </authorList>
    </citation>
    <scope>NUCLEOTIDE SEQUENCE [LARGE SCALE GENOMIC DNA]</scope>
    <source>
        <strain evidence="3">C33</strain>
    </source>
</reference>
<dbReference type="EMBL" id="JAVIKH010000048">
    <property type="protein sequence ID" value="MDX8337455.1"/>
    <property type="molecule type" value="Genomic_DNA"/>
</dbReference>
<proteinExistence type="predicted"/>
<accession>A0ABU4WD47</accession>
<comment type="caution">
    <text evidence="2">The sequence shown here is derived from an EMBL/GenBank/DDBJ whole genome shotgun (WGS) entry which is preliminary data.</text>
</comment>
<sequence length="50" mass="5920">MKTTTQNLFKPIVSIRIPKKLLQKIDEKAKEKNTTRSFIINQMLKQCTDR</sequence>
<name>A0ABU4WD47_9FUSO</name>
<evidence type="ECO:0000259" key="1">
    <source>
        <dbReference type="Pfam" id="PF01402"/>
    </source>
</evidence>
<gene>
    <name evidence="2" type="ORF">RFV38_13300</name>
</gene>